<name>A0A7C3WM63_THEPE</name>
<dbReference type="SUPFAM" id="SSF50465">
    <property type="entry name" value="EF-Tu/eEF-1alpha/eIF2-gamma C-terminal domain"/>
    <property type="match status" value="1"/>
</dbReference>
<evidence type="ECO:0000259" key="3">
    <source>
        <dbReference type="Pfam" id="PF03144"/>
    </source>
</evidence>
<dbReference type="Gene3D" id="2.40.30.10">
    <property type="entry name" value="Translation factors"/>
    <property type="match status" value="2"/>
</dbReference>
<organism evidence="4">
    <name type="scientific">Thermofilum pendens</name>
    <dbReference type="NCBI Taxonomy" id="2269"/>
    <lineage>
        <taxon>Archaea</taxon>
        <taxon>Thermoproteota</taxon>
        <taxon>Thermoprotei</taxon>
        <taxon>Thermofilales</taxon>
        <taxon>Thermofilaceae</taxon>
        <taxon>Thermofilum</taxon>
    </lineage>
</organism>
<proteinExistence type="predicted"/>
<gene>
    <name evidence="4" type="ORF">ENV88_04790</name>
</gene>
<protein>
    <recommendedName>
        <fullName evidence="3">Translation elongation factor EFTu-like domain-containing protein</fullName>
    </recommendedName>
</protein>
<dbReference type="InterPro" id="IPR004161">
    <property type="entry name" value="EFTu-like_2"/>
</dbReference>
<dbReference type="GO" id="GO:0003746">
    <property type="term" value="F:translation elongation factor activity"/>
    <property type="evidence" value="ECO:0007669"/>
    <property type="project" value="TreeGrafter"/>
</dbReference>
<feature type="domain" description="Translation elongation factor EFTu-like" evidence="3">
    <location>
        <begin position="74"/>
        <end position="145"/>
    </location>
</feature>
<keyword evidence="1" id="KW-0547">Nucleotide-binding</keyword>
<dbReference type="GO" id="GO:0005525">
    <property type="term" value="F:GTP binding"/>
    <property type="evidence" value="ECO:0007669"/>
    <property type="project" value="UniProtKB-KW"/>
</dbReference>
<dbReference type="CDD" id="cd03694">
    <property type="entry name" value="GTPBP_II"/>
    <property type="match status" value="1"/>
</dbReference>
<evidence type="ECO:0000256" key="1">
    <source>
        <dbReference type="ARBA" id="ARBA00022741"/>
    </source>
</evidence>
<dbReference type="InterPro" id="IPR009000">
    <property type="entry name" value="Transl_B-barrel_sf"/>
</dbReference>
<accession>A0A7C3WM63</accession>
<evidence type="ECO:0000256" key="2">
    <source>
        <dbReference type="ARBA" id="ARBA00023134"/>
    </source>
</evidence>
<dbReference type="InterPro" id="IPR009001">
    <property type="entry name" value="Transl_elong_EF1A/Init_IF2_C"/>
</dbReference>
<keyword evidence="2" id="KW-0342">GTP-binding</keyword>
<dbReference type="PANTHER" id="PTHR43721:SF9">
    <property type="entry name" value="GTP-BINDING PROTEIN 1"/>
    <property type="match status" value="1"/>
</dbReference>
<dbReference type="PANTHER" id="PTHR43721">
    <property type="entry name" value="ELONGATION FACTOR TU-RELATED"/>
    <property type="match status" value="1"/>
</dbReference>
<evidence type="ECO:0000313" key="4">
    <source>
        <dbReference type="EMBL" id="HGB25341.1"/>
    </source>
</evidence>
<dbReference type="SUPFAM" id="SSF50447">
    <property type="entry name" value="Translation proteins"/>
    <property type="match status" value="1"/>
</dbReference>
<comment type="caution">
    <text evidence="4">The sequence shown here is derived from an EMBL/GenBank/DDBJ whole genome shotgun (WGS) entry which is preliminary data.</text>
</comment>
<dbReference type="AlphaFoldDB" id="A0A7C3WM63"/>
<sequence>MSVVRSPAEVHRVVQLVSTGRIVPVIPISNTTGQGVDILLELLNLLPPRLRWEEKRQGALLAYVSDLFDVRGVGPVVAVTVLRGVVKENSTLFIGPFHDGSWRMVRVRSIHVNRVPVAVARAGEEATLAITGAEVEELEKGMTVAEAPLQAVWEFDAEILVLKHPSTIRPGYQTVFHAFSIRSPVVFEEMEKEPMRTGDRGLVKLRFLYHPLVPRGWGTLCATGFEDQGDRHCEASF</sequence>
<dbReference type="Pfam" id="PF03144">
    <property type="entry name" value="GTP_EFTU_D2"/>
    <property type="match status" value="1"/>
</dbReference>
<dbReference type="InterPro" id="IPR050055">
    <property type="entry name" value="EF-Tu_GTPase"/>
</dbReference>
<reference evidence="4" key="1">
    <citation type="journal article" date="2020" name="mSystems">
        <title>Genome- and Community-Level Interaction Insights into Carbon Utilization and Element Cycling Functions of Hydrothermarchaeota in Hydrothermal Sediment.</title>
        <authorList>
            <person name="Zhou Z."/>
            <person name="Liu Y."/>
            <person name="Xu W."/>
            <person name="Pan J."/>
            <person name="Luo Z.H."/>
            <person name="Li M."/>
        </authorList>
    </citation>
    <scope>NUCLEOTIDE SEQUENCE [LARGE SCALE GENOMIC DNA]</scope>
    <source>
        <strain evidence="4">SpSt-8</strain>
    </source>
</reference>
<dbReference type="EMBL" id="DTIB01000091">
    <property type="protein sequence ID" value="HGB25341.1"/>
    <property type="molecule type" value="Genomic_DNA"/>
</dbReference>